<reference evidence="1 2" key="1">
    <citation type="submission" date="2016-10" db="EMBL/GenBank/DDBJ databases">
        <authorList>
            <person name="de Groot N.N."/>
        </authorList>
    </citation>
    <scope>NUCLEOTIDE SEQUENCE [LARGE SCALE GENOMIC DNA]</scope>
    <source>
        <strain evidence="1 2">DSM 22012</strain>
    </source>
</reference>
<organism evidence="1 2">
    <name type="scientific">Marinobacterium lutimaris</name>
    <dbReference type="NCBI Taxonomy" id="568106"/>
    <lineage>
        <taxon>Bacteria</taxon>
        <taxon>Pseudomonadati</taxon>
        <taxon>Pseudomonadota</taxon>
        <taxon>Gammaproteobacteria</taxon>
        <taxon>Oceanospirillales</taxon>
        <taxon>Oceanospirillaceae</taxon>
        <taxon>Marinobacterium</taxon>
    </lineage>
</organism>
<gene>
    <name evidence="1" type="ORF">SAMN05444390_104341</name>
</gene>
<protein>
    <submittedName>
        <fullName evidence="1">Uncharacterized protein</fullName>
    </submittedName>
</protein>
<name>A0A1H6CYI6_9GAMM</name>
<accession>A0A1H6CYI6</accession>
<sequence length="162" mass="17552">MTDQTLNGIQVNGVGYSVVSVEPGVFSPWDYGIEPESVCSSNWSGYVAGYEVVEDLLRLSSLSVGWSPPRKRPKSQQLAPDDPLWILDDWDPVPLPALNGVEPESIGSGYMHYADLAMPLDYSGRILGCSGDPDSPLPGECQVFTFESGRLVEVVESSWSGP</sequence>
<evidence type="ECO:0000313" key="1">
    <source>
        <dbReference type="EMBL" id="SEG78140.1"/>
    </source>
</evidence>
<evidence type="ECO:0000313" key="2">
    <source>
        <dbReference type="Proteomes" id="UP000236745"/>
    </source>
</evidence>
<keyword evidence="2" id="KW-1185">Reference proteome</keyword>
<dbReference type="OrthoDB" id="6367994at2"/>
<dbReference type="RefSeq" id="WP_104004709.1">
    <property type="nucleotide sequence ID" value="NZ_FNVQ01000004.1"/>
</dbReference>
<dbReference type="EMBL" id="FNVQ01000004">
    <property type="protein sequence ID" value="SEG78140.1"/>
    <property type="molecule type" value="Genomic_DNA"/>
</dbReference>
<dbReference type="AlphaFoldDB" id="A0A1H6CYI6"/>
<dbReference type="Proteomes" id="UP000236745">
    <property type="component" value="Unassembled WGS sequence"/>
</dbReference>
<proteinExistence type="predicted"/>